<evidence type="ECO:0000313" key="2">
    <source>
        <dbReference type="EMBL" id="MFC3100774.1"/>
    </source>
</evidence>
<feature type="transmembrane region" description="Helical" evidence="1">
    <location>
        <begin position="12"/>
        <end position="32"/>
    </location>
</feature>
<sequence>MQGRTNSKRGLTVLVSLMVGAVVLLAIWYSIGSSREEAGYWPLLIFALCPLMHLLMHGSHGGHGAHRDQ</sequence>
<name>A0ABV7EDL0_9SPHN</name>
<comment type="caution">
    <text evidence="2">The sequence shown here is derived from an EMBL/GenBank/DDBJ whole genome shotgun (WGS) entry which is preliminary data.</text>
</comment>
<gene>
    <name evidence="2" type="ORF">ACFODK_07735</name>
</gene>
<dbReference type="Proteomes" id="UP001595378">
    <property type="component" value="Unassembled WGS sequence"/>
</dbReference>
<keyword evidence="1" id="KW-0472">Membrane</keyword>
<reference evidence="3" key="1">
    <citation type="journal article" date="2019" name="Int. J. Syst. Evol. Microbiol.">
        <title>The Global Catalogue of Microorganisms (GCM) 10K type strain sequencing project: providing services to taxonomists for standard genome sequencing and annotation.</title>
        <authorList>
            <consortium name="The Broad Institute Genomics Platform"/>
            <consortium name="The Broad Institute Genome Sequencing Center for Infectious Disease"/>
            <person name="Wu L."/>
            <person name="Ma J."/>
        </authorList>
    </citation>
    <scope>NUCLEOTIDE SEQUENCE [LARGE SCALE GENOMIC DNA]</scope>
    <source>
        <strain evidence="3">KCTC 52606</strain>
    </source>
</reference>
<keyword evidence="3" id="KW-1185">Reference proteome</keyword>
<accession>A0ABV7EDL0</accession>
<dbReference type="EMBL" id="JBHRSU010000026">
    <property type="protein sequence ID" value="MFC3100774.1"/>
    <property type="molecule type" value="Genomic_DNA"/>
</dbReference>
<proteinExistence type="predicted"/>
<keyword evidence="1" id="KW-0812">Transmembrane</keyword>
<dbReference type="Pfam" id="PF11666">
    <property type="entry name" value="DUF2933"/>
    <property type="match status" value="1"/>
</dbReference>
<organism evidence="2 3">
    <name type="scientific">Alteraurantiacibacter lauratis</name>
    <dbReference type="NCBI Taxonomy" id="2054627"/>
    <lineage>
        <taxon>Bacteria</taxon>
        <taxon>Pseudomonadati</taxon>
        <taxon>Pseudomonadota</taxon>
        <taxon>Alphaproteobacteria</taxon>
        <taxon>Sphingomonadales</taxon>
        <taxon>Erythrobacteraceae</taxon>
        <taxon>Alteraurantiacibacter</taxon>
    </lineage>
</organism>
<dbReference type="InterPro" id="IPR021682">
    <property type="entry name" value="DUF2933"/>
</dbReference>
<keyword evidence="1" id="KW-1133">Transmembrane helix</keyword>
<evidence type="ECO:0000313" key="3">
    <source>
        <dbReference type="Proteomes" id="UP001595378"/>
    </source>
</evidence>
<evidence type="ECO:0000256" key="1">
    <source>
        <dbReference type="SAM" id="Phobius"/>
    </source>
</evidence>
<dbReference type="RefSeq" id="WP_336920496.1">
    <property type="nucleotide sequence ID" value="NZ_JBANRN010000018.1"/>
</dbReference>
<feature type="transmembrane region" description="Helical" evidence="1">
    <location>
        <begin position="38"/>
        <end position="56"/>
    </location>
</feature>
<protein>
    <submittedName>
        <fullName evidence="2">DUF2933 domain-containing protein</fullName>
    </submittedName>
</protein>